<dbReference type="RefSeq" id="WP_147041768.1">
    <property type="nucleotide sequence ID" value="NZ_BAABIR010000001.1"/>
</dbReference>
<evidence type="ECO:0000313" key="9">
    <source>
        <dbReference type="Proteomes" id="UP000321249"/>
    </source>
</evidence>
<evidence type="ECO:0000259" key="7">
    <source>
        <dbReference type="Pfam" id="PF03328"/>
    </source>
</evidence>
<dbReference type="Gene3D" id="3.20.20.60">
    <property type="entry name" value="Phosphoenolpyruvate-binding domains"/>
    <property type="match status" value="1"/>
</dbReference>
<evidence type="ECO:0000256" key="5">
    <source>
        <dbReference type="ARBA" id="ARBA00023317"/>
    </source>
</evidence>
<reference evidence="8 9" key="1">
    <citation type="journal article" date="2015" name="J. Microbiol.">
        <title>Sphingosinicella ginsenosidimutans sp. nov., with ginsenoside converting activity.</title>
        <authorList>
            <person name="Kim J.K."/>
            <person name="Kang M.S."/>
            <person name="Park S.C."/>
            <person name="Kim K.M."/>
            <person name="Choi K."/>
            <person name="Yoon M.H."/>
            <person name="Im W.T."/>
        </authorList>
    </citation>
    <scope>NUCLEOTIDE SEQUENCE [LARGE SCALE GENOMIC DNA]</scope>
    <source>
        <strain evidence="8 9">BS-11</strain>
    </source>
</reference>
<dbReference type="PANTHER" id="PTHR30502:SF4">
    <property type="entry name" value="5-KETO-4-DEOXY-D-GLUCARATE ALDOLASE"/>
    <property type="match status" value="1"/>
</dbReference>
<protein>
    <submittedName>
        <fullName evidence="8">HpcH/HpaI aldolase/citrate lyase family protein</fullName>
    </submittedName>
</protein>
<dbReference type="GO" id="GO:0016832">
    <property type="term" value="F:aldehyde-lyase activity"/>
    <property type="evidence" value="ECO:0007669"/>
    <property type="project" value="TreeGrafter"/>
</dbReference>
<dbReference type="EMBL" id="VOQQ01000001">
    <property type="protein sequence ID" value="TXC62380.1"/>
    <property type="molecule type" value="Genomic_DNA"/>
</dbReference>
<comment type="catalytic activity">
    <reaction evidence="6">
        <text>D-glyceraldehyde + pyruvate = 2-dehydro-3-deoxy-L-galactonate</text>
        <dbReference type="Rhea" id="RHEA:80055"/>
        <dbReference type="ChEBI" id="CHEBI:15361"/>
        <dbReference type="ChEBI" id="CHEBI:17378"/>
        <dbReference type="ChEBI" id="CHEBI:75545"/>
    </reaction>
</comment>
<organism evidence="8 9">
    <name type="scientific">Allosphingosinicella ginsenosidimutans</name>
    <dbReference type="NCBI Taxonomy" id="1176539"/>
    <lineage>
        <taxon>Bacteria</taxon>
        <taxon>Pseudomonadati</taxon>
        <taxon>Pseudomonadota</taxon>
        <taxon>Alphaproteobacteria</taxon>
        <taxon>Sphingomonadales</taxon>
        <taxon>Sphingomonadaceae</taxon>
        <taxon>Allosphingosinicella</taxon>
    </lineage>
</organism>
<gene>
    <name evidence="8" type="ORF">FRZ32_01140</name>
</gene>
<evidence type="ECO:0000313" key="8">
    <source>
        <dbReference type="EMBL" id="TXC62380.1"/>
    </source>
</evidence>
<proteinExistence type="inferred from homology"/>
<dbReference type="Pfam" id="PF03328">
    <property type="entry name" value="HpcH_HpaI"/>
    <property type="match status" value="1"/>
</dbReference>
<keyword evidence="3" id="KW-0479">Metal-binding</keyword>
<comment type="similarity">
    <text evidence="2">Belongs to the HpcH/HpaI aldolase family.</text>
</comment>
<dbReference type="InterPro" id="IPR005000">
    <property type="entry name" value="Aldolase/citrate-lyase_domain"/>
</dbReference>
<accession>A0A5C6TQB8</accession>
<comment type="caution">
    <text evidence="8">The sequence shown here is derived from an EMBL/GenBank/DDBJ whole genome shotgun (WGS) entry which is preliminary data.</text>
</comment>
<keyword evidence="9" id="KW-1185">Reference proteome</keyword>
<evidence type="ECO:0000256" key="4">
    <source>
        <dbReference type="ARBA" id="ARBA00023239"/>
    </source>
</evidence>
<evidence type="ECO:0000256" key="6">
    <source>
        <dbReference type="ARBA" id="ARBA00045074"/>
    </source>
</evidence>
<dbReference type="AlphaFoldDB" id="A0A5C6TQB8"/>
<dbReference type="GO" id="GO:0046872">
    <property type="term" value="F:metal ion binding"/>
    <property type="evidence" value="ECO:0007669"/>
    <property type="project" value="UniProtKB-KW"/>
</dbReference>
<dbReference type="OrthoDB" id="9802624at2"/>
<keyword evidence="5" id="KW-0670">Pyruvate</keyword>
<name>A0A5C6TQB8_9SPHN</name>
<feature type="domain" description="HpcH/HpaI aldolase/citrate lyase" evidence="7">
    <location>
        <begin position="19"/>
        <end position="243"/>
    </location>
</feature>
<evidence type="ECO:0000256" key="3">
    <source>
        <dbReference type="ARBA" id="ARBA00022723"/>
    </source>
</evidence>
<dbReference type="SUPFAM" id="SSF51621">
    <property type="entry name" value="Phosphoenolpyruvate/pyruvate domain"/>
    <property type="match status" value="1"/>
</dbReference>
<dbReference type="GO" id="GO:0005737">
    <property type="term" value="C:cytoplasm"/>
    <property type="evidence" value="ECO:0007669"/>
    <property type="project" value="UniProtKB-ARBA"/>
</dbReference>
<dbReference type="FunFam" id="3.20.20.60:FF:000004">
    <property type="entry name" value="5-keto-4-deoxy-D-glucarate aldolase"/>
    <property type="match status" value="1"/>
</dbReference>
<keyword evidence="4 8" id="KW-0456">Lyase</keyword>
<dbReference type="InterPro" id="IPR050251">
    <property type="entry name" value="HpcH-HpaI_aldolase"/>
</dbReference>
<comment type="cofactor">
    <cofactor evidence="1">
        <name>a divalent metal cation</name>
        <dbReference type="ChEBI" id="CHEBI:60240"/>
    </cofactor>
</comment>
<dbReference type="InterPro" id="IPR040442">
    <property type="entry name" value="Pyrv_kinase-like_dom_sf"/>
</dbReference>
<evidence type="ECO:0000256" key="1">
    <source>
        <dbReference type="ARBA" id="ARBA00001968"/>
    </source>
</evidence>
<sequence>MSALRPNRIAEALRAGRPQIGLWQALTSPAAAEICAGCGFDWLLFDGEHAPNTLQTLLAQLQAVAASGIESVARPPSQDRAVIAQYLDLGVRTLLVPMVESAAQARAIVAATRYPPVGTRGVASSTSRASGFGTAPDYLARAHEQICVILQIESRPGLDAIEEIAAVEGVDALFIGPSDLAASLGHLGDPRHGEVQAAIADALRRIAACGKPAGIFALDPEDARARLGQGVLFVSVGTDIGLLRAGATRLLAQVRPDAGDRRTDAVPT</sequence>
<dbReference type="PANTHER" id="PTHR30502">
    <property type="entry name" value="2-KETO-3-DEOXY-L-RHAMNONATE ALDOLASE"/>
    <property type="match status" value="1"/>
</dbReference>
<dbReference type="Proteomes" id="UP000321249">
    <property type="component" value="Unassembled WGS sequence"/>
</dbReference>
<evidence type="ECO:0000256" key="2">
    <source>
        <dbReference type="ARBA" id="ARBA00005568"/>
    </source>
</evidence>
<dbReference type="InterPro" id="IPR015813">
    <property type="entry name" value="Pyrv/PenolPyrv_kinase-like_dom"/>
</dbReference>